<sequence length="383" mass="42967">MRVSQTSWIVSRMLEYPRGGFFYSTNMACMMEGLAEELSGGHKDEVLIVSGRNGDDEVFKEFPNVRAADGLKGPNSIDPETKLVLIIDVSPTAISKALAATLQEFLIPVWVFCNRTRILTASVTRRLGDKLWPKGTYTPYICEKAGISEVVTYNQPESEKFVAFMSAARQIMNKRKAKKTMQELAFLPHLAFAEITMEGDQEMTPILTAKKVSDIKDEQVNELAFAMFRTGKLSHLDMLSVPDCVYSCGEALKREVAKAKANRERFVVALRNAQYKKYTAELLEAGTPVKTFTEVEKNWGAYDTIFLPMGVNWTHTAGSNLIRMMMMIPGSHKTVTFVPESDDVYEFCHNKPTVNTMGVESAVTGLVAELNRRWRRDNPIDAS</sequence>
<gene>
    <name evidence="1" type="ORF">57R</name>
</gene>
<evidence type="ECO:0000313" key="2">
    <source>
        <dbReference type="Proteomes" id="UP000141477"/>
    </source>
</evidence>
<accession>A0A0U2RRP2</accession>
<name>A0A0U2RRP2_9VIRU</name>
<organism evidence="1 2">
    <name type="scientific">Ranavirus ambystoma1</name>
    <dbReference type="NCBI Taxonomy" id="265294"/>
    <lineage>
        <taxon>Viruses</taxon>
        <taxon>Varidnaviria</taxon>
        <taxon>Bamfordvirae</taxon>
        <taxon>Nucleocytoviricota</taxon>
        <taxon>Megaviricetes</taxon>
        <taxon>Pimascovirales</taxon>
        <taxon>Pimascovirales incertae sedis</taxon>
        <taxon>Iridoviridae</taxon>
        <taxon>Alphairidovirinae</taxon>
        <taxon>Ranavirus</taxon>
    </lineage>
</organism>
<evidence type="ECO:0008006" key="3">
    <source>
        <dbReference type="Google" id="ProtNLM"/>
    </source>
</evidence>
<dbReference type="Proteomes" id="UP000141477">
    <property type="component" value="Segment"/>
</dbReference>
<proteinExistence type="predicted"/>
<protein>
    <recommendedName>
        <fullName evidence="3">Surface protein</fullName>
    </recommendedName>
</protein>
<dbReference type="EMBL" id="KR075879">
    <property type="protein sequence ID" value="ALN37160.1"/>
    <property type="molecule type" value="Genomic_DNA"/>
</dbReference>
<reference evidence="1 2" key="1">
    <citation type="journal article" date="2015" name="G3 (Bethesda)">
        <title>Comparative Genomics of an Emerging Amphibian Virus.</title>
        <authorList>
            <person name="Epstein B."/>
            <person name="Storfer A."/>
        </authorList>
    </citation>
    <scope>NUCLEOTIDE SEQUENCE [LARGE SCALE GENOMIC DNA]</scope>
    <source>
        <strain evidence="1">RRV</strain>
    </source>
</reference>
<evidence type="ECO:0000313" key="1">
    <source>
        <dbReference type="EMBL" id="ALN37160.1"/>
    </source>
</evidence>